<protein>
    <submittedName>
        <fullName evidence="1">Uncharacterized protein</fullName>
    </submittedName>
</protein>
<name>A0A3P7NIT1_CYLGO</name>
<dbReference type="Proteomes" id="UP000271889">
    <property type="component" value="Unassembled WGS sequence"/>
</dbReference>
<dbReference type="AlphaFoldDB" id="A0A3P7NIT1"/>
<accession>A0A3P7NIT1</accession>
<reference evidence="1 2" key="1">
    <citation type="submission" date="2018-11" db="EMBL/GenBank/DDBJ databases">
        <authorList>
            <consortium name="Pathogen Informatics"/>
        </authorList>
    </citation>
    <scope>NUCLEOTIDE SEQUENCE [LARGE SCALE GENOMIC DNA]</scope>
</reference>
<organism evidence="1 2">
    <name type="scientific">Cylicostephanus goldi</name>
    <name type="common">Nematode worm</name>
    <dbReference type="NCBI Taxonomy" id="71465"/>
    <lineage>
        <taxon>Eukaryota</taxon>
        <taxon>Metazoa</taxon>
        <taxon>Ecdysozoa</taxon>
        <taxon>Nematoda</taxon>
        <taxon>Chromadorea</taxon>
        <taxon>Rhabditida</taxon>
        <taxon>Rhabditina</taxon>
        <taxon>Rhabditomorpha</taxon>
        <taxon>Strongyloidea</taxon>
        <taxon>Strongylidae</taxon>
        <taxon>Cylicostephanus</taxon>
    </lineage>
</organism>
<evidence type="ECO:0000313" key="2">
    <source>
        <dbReference type="Proteomes" id="UP000271889"/>
    </source>
</evidence>
<dbReference type="EMBL" id="UYRV01127021">
    <property type="protein sequence ID" value="VDN35488.1"/>
    <property type="molecule type" value="Genomic_DNA"/>
</dbReference>
<dbReference type="OrthoDB" id="5863908at2759"/>
<proteinExistence type="predicted"/>
<sequence>MWLTDGESPLNRSKARVLRDIWESCEDNSGGKPIVKSNVKKYEFKRRLSEFNNTIRVLEAKLQEAVWKEEYKQATEIEGCLKRLRSREAPLLELLKERHDAIVQCKYSEAEKAKIRFENTLEDALQNRDFEKFLKPEEVS</sequence>
<gene>
    <name evidence="1" type="ORF">CGOC_LOCUS12938</name>
</gene>
<evidence type="ECO:0000313" key="1">
    <source>
        <dbReference type="EMBL" id="VDN35488.1"/>
    </source>
</evidence>
<keyword evidence="2" id="KW-1185">Reference proteome</keyword>